<evidence type="ECO:0000313" key="2">
    <source>
        <dbReference type="Proteomes" id="UP000695022"/>
    </source>
</evidence>
<name>A0ABM1E4A8_PRICU</name>
<accession>A0ABM1E4A8</accession>
<evidence type="ECO:0000313" key="4">
    <source>
        <dbReference type="RefSeq" id="XP_014667030.1"/>
    </source>
</evidence>
<reference evidence="3 4" key="1">
    <citation type="submission" date="2025-05" db="UniProtKB">
        <authorList>
            <consortium name="RefSeq"/>
        </authorList>
    </citation>
    <scope>IDENTIFICATION</scope>
</reference>
<dbReference type="PANTHER" id="PTHR11567">
    <property type="entry name" value="ACID PHOSPHATASE-RELATED"/>
    <property type="match status" value="1"/>
</dbReference>
<evidence type="ECO:0000256" key="1">
    <source>
        <dbReference type="SAM" id="MobiDB-lite"/>
    </source>
</evidence>
<feature type="compositionally biased region" description="Basic and acidic residues" evidence="1">
    <location>
        <begin position="263"/>
        <end position="272"/>
    </location>
</feature>
<sequence>MSDLKEADTGLDLIEIHASGGYSSEFEYDGERERKLAKRNDLATNKKSSHHEQSQADRPREQFSKEHSRTIGQAYQLRYSGLDAYTLHKKLVNDYLLYYSGAKAELFKKPAPKGKTDIDIIREQHRFLWTAEDETESSWDKALAKRYYDKLFKEYCICDLVRYKENKVAMRWRTEQEVIDGKGQFICGNRKCEEGDSLRTWEVNFGYKEHGEKKNALVKLRLCLSCSYKLNYRIQKREVTKKKRKSDHHGSSECKSKHVKHGPTKDSGKQSAEDADVTAAQGTSEHSDSVWSGPAPVIEEKSKDEEIDEYLEALFV</sequence>
<feature type="compositionally biased region" description="Basic and acidic residues" evidence="1">
    <location>
        <begin position="29"/>
        <end position="41"/>
    </location>
</feature>
<feature type="region of interest" description="Disordered" evidence="1">
    <location>
        <begin position="239"/>
        <end position="304"/>
    </location>
</feature>
<dbReference type="RefSeq" id="XP_014667029.1">
    <property type="nucleotide sequence ID" value="XM_014811543.1"/>
</dbReference>
<proteinExistence type="predicted"/>
<protein>
    <submittedName>
        <fullName evidence="3 4">Protein FRA10AC1 homolog</fullName>
    </submittedName>
</protein>
<feature type="compositionally biased region" description="Basic and acidic residues" evidence="1">
    <location>
        <begin position="50"/>
        <end position="67"/>
    </location>
</feature>
<keyword evidence="2" id="KW-1185">Reference proteome</keyword>
<dbReference type="Pfam" id="PF09725">
    <property type="entry name" value="Fra10Ac1"/>
    <property type="match status" value="1"/>
</dbReference>
<dbReference type="PANTHER" id="PTHR11567:SF25">
    <property type="entry name" value="PROTEIN FRA10AC1"/>
    <property type="match status" value="1"/>
</dbReference>
<dbReference type="InterPro" id="IPR050645">
    <property type="entry name" value="Histidine_acid_phosphatase"/>
</dbReference>
<organism evidence="2 3">
    <name type="scientific">Priapulus caudatus</name>
    <name type="common">Priapulid worm</name>
    <dbReference type="NCBI Taxonomy" id="37621"/>
    <lineage>
        <taxon>Eukaryota</taxon>
        <taxon>Metazoa</taxon>
        <taxon>Ecdysozoa</taxon>
        <taxon>Scalidophora</taxon>
        <taxon>Priapulida</taxon>
        <taxon>Priapulimorpha</taxon>
        <taxon>Priapulimorphida</taxon>
        <taxon>Priapulidae</taxon>
        <taxon>Priapulus</taxon>
    </lineage>
</organism>
<dbReference type="InterPro" id="IPR019129">
    <property type="entry name" value="Folate-sensitive_fs_Fra10Ac1"/>
</dbReference>
<feature type="region of interest" description="Disordered" evidence="1">
    <location>
        <begin position="29"/>
        <end position="67"/>
    </location>
</feature>
<gene>
    <name evidence="3 4" type="primary">LOC106808714</name>
</gene>
<dbReference type="RefSeq" id="XP_014667030.1">
    <property type="nucleotide sequence ID" value="XM_014811544.1"/>
</dbReference>
<evidence type="ECO:0000313" key="3">
    <source>
        <dbReference type="RefSeq" id="XP_014667029.1"/>
    </source>
</evidence>
<dbReference type="GeneID" id="106808714"/>
<dbReference type="Proteomes" id="UP000695022">
    <property type="component" value="Unplaced"/>
</dbReference>